<dbReference type="AlphaFoldDB" id="A0A1Y2SCB1"/>
<sequence length="112" mass="13033">MPSGRIMTEFYNDLKIEEFIRDDTKQKLQPPSMYKVILNNDDYTPMEFVVDVLQKFFSYDVERATQLMLDVHHKGKAVCGIYTAEVAETKAAQVNMYAKEHEHPLLCTLEKV</sequence>
<keyword evidence="3" id="KW-0645">Protease</keyword>
<dbReference type="NCBIfam" id="NF000672">
    <property type="entry name" value="PRK00033.1-5"/>
    <property type="match status" value="1"/>
</dbReference>
<dbReference type="Proteomes" id="UP000194350">
    <property type="component" value="Unassembled WGS sequence"/>
</dbReference>
<dbReference type="EMBL" id="MUBJ01000008">
    <property type="protein sequence ID" value="OTA16378.1"/>
    <property type="molecule type" value="Genomic_DNA"/>
</dbReference>
<dbReference type="NCBIfam" id="NF000670">
    <property type="entry name" value="PRK00033.1-3"/>
    <property type="match status" value="1"/>
</dbReference>
<dbReference type="InterPro" id="IPR022935">
    <property type="entry name" value="ClpS"/>
</dbReference>
<comment type="subunit">
    <text evidence="1">Binds to the N-terminal domain of the chaperone ClpA.</text>
</comment>
<evidence type="ECO:0000259" key="2">
    <source>
        <dbReference type="Pfam" id="PF02617"/>
    </source>
</evidence>
<dbReference type="GO" id="GO:0030163">
    <property type="term" value="P:protein catabolic process"/>
    <property type="evidence" value="ECO:0007669"/>
    <property type="project" value="InterPro"/>
</dbReference>
<evidence type="ECO:0000313" key="4">
    <source>
        <dbReference type="Proteomes" id="UP000194350"/>
    </source>
</evidence>
<dbReference type="GO" id="GO:0008233">
    <property type="term" value="F:peptidase activity"/>
    <property type="evidence" value="ECO:0007669"/>
    <property type="project" value="UniProtKB-KW"/>
</dbReference>
<keyword evidence="4" id="KW-1185">Reference proteome</keyword>
<gene>
    <name evidence="1 3" type="primary">clpS</name>
    <name evidence="3" type="ORF">Xvie_01829</name>
</gene>
<proteinExistence type="inferred from homology"/>
<dbReference type="SUPFAM" id="SSF54736">
    <property type="entry name" value="ClpS-like"/>
    <property type="match status" value="1"/>
</dbReference>
<keyword evidence="3" id="KW-0378">Hydrolase</keyword>
<reference evidence="3 4" key="1">
    <citation type="submission" date="2016-10" db="EMBL/GenBank/DDBJ databases">
        <title>Systematic genetic and metabolomic analysis of Xenorhabdus and Photorhabdus spp., highlights the requirements for a dual symbiotic and pathogenic life style.</title>
        <authorList>
            <person name="Tobias N.J."/>
            <person name="Wolff H."/>
            <person name="Djahanschiri B."/>
            <person name="Pidot S.J."/>
            <person name="Stinear T.P."/>
            <person name="Ebersberger I."/>
            <person name="Bode H.B."/>
        </authorList>
    </citation>
    <scope>NUCLEOTIDE SEQUENCE [LARGE SCALE GENOMIC DNA]</scope>
    <source>
        <strain evidence="3 4">DSM 22392</strain>
    </source>
</reference>
<evidence type="ECO:0000313" key="3">
    <source>
        <dbReference type="EMBL" id="OTA16378.1"/>
    </source>
</evidence>
<dbReference type="Pfam" id="PF02617">
    <property type="entry name" value="ClpS"/>
    <property type="match status" value="1"/>
</dbReference>
<protein>
    <recommendedName>
        <fullName evidence="1">ATP-dependent Clp protease adapter protein ClpS</fullName>
    </recommendedName>
</protein>
<feature type="domain" description="Adaptor protein ClpS core" evidence="2">
    <location>
        <begin position="30"/>
        <end position="108"/>
    </location>
</feature>
<dbReference type="InterPro" id="IPR014719">
    <property type="entry name" value="Ribosomal_bL12_C/ClpS-like"/>
</dbReference>
<dbReference type="GO" id="GO:0006508">
    <property type="term" value="P:proteolysis"/>
    <property type="evidence" value="ECO:0007669"/>
    <property type="project" value="UniProtKB-UniRule"/>
</dbReference>
<comment type="function">
    <text evidence="1">Involved in the modulation of the specificity of the ClpAP-mediated ATP-dependent protein degradation.</text>
</comment>
<name>A0A1Y2SCB1_9GAMM</name>
<organism evidence="3 4">
    <name type="scientific">Xenorhabdus vietnamensis</name>
    <dbReference type="NCBI Taxonomy" id="351656"/>
    <lineage>
        <taxon>Bacteria</taxon>
        <taxon>Pseudomonadati</taxon>
        <taxon>Pseudomonadota</taxon>
        <taxon>Gammaproteobacteria</taxon>
        <taxon>Enterobacterales</taxon>
        <taxon>Morganellaceae</taxon>
        <taxon>Xenorhabdus</taxon>
    </lineage>
</organism>
<comment type="caution">
    <text evidence="3">The sequence shown here is derived from an EMBL/GenBank/DDBJ whole genome shotgun (WGS) entry which is preliminary data.</text>
</comment>
<dbReference type="PANTHER" id="PTHR33473">
    <property type="entry name" value="ATP-DEPENDENT CLP PROTEASE ADAPTER PROTEIN CLPS1, CHLOROPLASTIC"/>
    <property type="match status" value="1"/>
</dbReference>
<dbReference type="HAMAP" id="MF_00302">
    <property type="entry name" value="ClpS"/>
    <property type="match status" value="1"/>
</dbReference>
<accession>A0A1Y2SCB1</accession>
<dbReference type="FunFam" id="3.30.1390.10:FF:000002">
    <property type="entry name" value="ATP-dependent Clp protease adapter protein ClpS"/>
    <property type="match status" value="1"/>
</dbReference>
<comment type="similarity">
    <text evidence="1">Belongs to the ClpS family.</text>
</comment>
<dbReference type="Gene3D" id="3.30.1390.10">
    <property type="match status" value="1"/>
</dbReference>
<dbReference type="InterPro" id="IPR003769">
    <property type="entry name" value="ClpS_core"/>
</dbReference>
<dbReference type="STRING" id="351656.Xvie_01829"/>
<dbReference type="PANTHER" id="PTHR33473:SF19">
    <property type="entry name" value="ATP-DEPENDENT CLP PROTEASE ADAPTER PROTEIN CLPS"/>
    <property type="match status" value="1"/>
</dbReference>
<evidence type="ECO:0000256" key="1">
    <source>
        <dbReference type="HAMAP-Rule" id="MF_00302"/>
    </source>
</evidence>